<keyword evidence="13" id="KW-0735">Signal-anchor</keyword>
<evidence type="ECO:0000256" key="13">
    <source>
        <dbReference type="ARBA" id="ARBA00022968"/>
    </source>
</evidence>
<evidence type="ECO:0000256" key="17">
    <source>
        <dbReference type="ARBA" id="ARBA00023136"/>
    </source>
</evidence>
<sequence>MVAVHCAGSSRVVHSIGSIAPITMRLSLNRATRLLLAFYAGLAVATASRPSPPPYDSSNQVPILPPHIPQGEGHGPGHGHHEFTLRHIYHRGTYEDPDLHLRLDVTPETRLQVISEDTGLPEPVETHLEPLIAKSSSLNIHRLADRRPSVIESHLAYARSSGAAIALSDDAWVMDEVDGPDVTSKETVLTFAKMTANDYIEEPGTGDWNQISGRFNWSASFGWQGDGLRGHIYADETNSTIILSLKGTSPALFDGAETTTNDKLNDNLYFSCCCGQGGSYLWRQVCDCSTSVFTANLTCITEALHDRNRYYESAIDLYTNVTQVYPNANVWLTGHSLGGSMSALLALTFGLPTFAFEAIPDALPAARLGLPTPPGYNPMLPQFRRNTGVFHIGHTADPIYMGTCNGVGSTCTWFGYSFESACHTGQMCVYDTVEDKGWRMGIGTHRIKSVISDVLEVYDEVPPCAAEEECYDCQLWKFYKSNGSEITTTSTSFTSTSTSATRTSTCETPGWWGCLDKTTTDSITSSTSVLTTTTSTCETPGWFGCKDPTTTTTTTTTTAISYPSQTLTQPSYTSTCLDPGWFGCRDPTESTPLSTTIPSSTTCHSPGVIWGCHDSTTTSVGHVITPAPTL</sequence>
<comment type="catalytic activity">
    <reaction evidence="1">
        <text>a triacylglycerol + H2O = a diacylglycerol + a fatty acid + H(+)</text>
        <dbReference type="Rhea" id="RHEA:12044"/>
        <dbReference type="ChEBI" id="CHEBI:15377"/>
        <dbReference type="ChEBI" id="CHEBI:15378"/>
        <dbReference type="ChEBI" id="CHEBI:17855"/>
        <dbReference type="ChEBI" id="CHEBI:18035"/>
        <dbReference type="ChEBI" id="CHEBI:28868"/>
        <dbReference type="EC" id="3.1.1.3"/>
    </reaction>
</comment>
<dbReference type="GO" id="GO:0032585">
    <property type="term" value="C:multivesicular body membrane"/>
    <property type="evidence" value="ECO:0007669"/>
    <property type="project" value="UniProtKB-SubCell"/>
</dbReference>
<evidence type="ECO:0000256" key="15">
    <source>
        <dbReference type="ARBA" id="ARBA00023006"/>
    </source>
</evidence>
<evidence type="ECO:0000256" key="10">
    <source>
        <dbReference type="ARBA" id="ARBA00022753"/>
    </source>
</evidence>
<dbReference type="PANTHER" id="PTHR47175:SF2">
    <property type="entry name" value="LIPASE ATG15-RELATED"/>
    <property type="match status" value="1"/>
</dbReference>
<dbReference type="InterPro" id="IPR002921">
    <property type="entry name" value="Fungal_lipase-type"/>
</dbReference>
<keyword evidence="17" id="KW-0472">Membrane</keyword>
<dbReference type="PANTHER" id="PTHR47175">
    <property type="entry name" value="LIPASE ATG15-RELATED"/>
    <property type="match status" value="1"/>
</dbReference>
<evidence type="ECO:0000256" key="20">
    <source>
        <dbReference type="ARBA" id="ARBA00029828"/>
    </source>
</evidence>
<dbReference type="Pfam" id="PF01764">
    <property type="entry name" value="Lipase_3"/>
    <property type="match status" value="1"/>
</dbReference>
<dbReference type="AlphaFoldDB" id="A0AAD4KM19"/>
<keyword evidence="10" id="KW-0967">Endosome</keyword>
<dbReference type="GO" id="GO:0034727">
    <property type="term" value="P:piecemeal microautophagy of the nucleus"/>
    <property type="evidence" value="ECO:0007669"/>
    <property type="project" value="TreeGrafter"/>
</dbReference>
<dbReference type="GO" id="GO:0006660">
    <property type="term" value="P:phosphatidylserine catabolic process"/>
    <property type="evidence" value="ECO:0007669"/>
    <property type="project" value="TreeGrafter"/>
</dbReference>
<reference evidence="22" key="1">
    <citation type="submission" date="2021-12" db="EMBL/GenBank/DDBJ databases">
        <title>Convergent genome expansion in fungi linked to evolution of root-endophyte symbiosis.</title>
        <authorList>
            <consortium name="DOE Joint Genome Institute"/>
            <person name="Ke Y.-H."/>
            <person name="Bonito G."/>
            <person name="Liao H.-L."/>
            <person name="Looney B."/>
            <person name="Rojas-Flechas A."/>
            <person name="Nash J."/>
            <person name="Hameed K."/>
            <person name="Schadt C."/>
            <person name="Martin F."/>
            <person name="Crous P.W."/>
            <person name="Miettinen O."/>
            <person name="Magnuson J.K."/>
            <person name="Labbe J."/>
            <person name="Jacobson D."/>
            <person name="Doktycz M.J."/>
            <person name="Veneault-Fourrey C."/>
            <person name="Kuo A."/>
            <person name="Mondo S."/>
            <person name="Calhoun S."/>
            <person name="Riley R."/>
            <person name="Ohm R."/>
            <person name="LaButti K."/>
            <person name="Andreopoulos B."/>
            <person name="Pangilinan J."/>
            <person name="Nolan M."/>
            <person name="Tritt A."/>
            <person name="Clum A."/>
            <person name="Lipzen A."/>
            <person name="Daum C."/>
            <person name="Barry K."/>
            <person name="Grigoriev I.V."/>
            <person name="Vilgalys R."/>
        </authorList>
    </citation>
    <scope>NUCLEOTIDE SEQUENCE</scope>
    <source>
        <strain evidence="22">PMI_201</strain>
    </source>
</reference>
<evidence type="ECO:0000256" key="5">
    <source>
        <dbReference type="ARBA" id="ARBA00011137"/>
    </source>
</evidence>
<dbReference type="FunFam" id="3.40.50.1820:FF:000129">
    <property type="entry name" value="Autophagy related lipase Atg15, putative"/>
    <property type="match status" value="1"/>
</dbReference>
<evidence type="ECO:0000256" key="8">
    <source>
        <dbReference type="ARBA" id="ARBA00019241"/>
    </source>
</evidence>
<evidence type="ECO:0000256" key="7">
    <source>
        <dbReference type="ARBA" id="ARBA00018542"/>
    </source>
</evidence>
<dbReference type="GO" id="GO:0005775">
    <property type="term" value="C:vacuolar lumen"/>
    <property type="evidence" value="ECO:0007669"/>
    <property type="project" value="TreeGrafter"/>
</dbReference>
<dbReference type="GeneID" id="70247469"/>
<comment type="subcellular location">
    <subcellularLocation>
        <location evidence="3">Endosome</location>
        <location evidence="3">Multivesicular body membrane</location>
        <topology evidence="3">Single-pass type II membrane protein</topology>
    </subcellularLocation>
    <subcellularLocation>
        <location evidence="2">Prevacuolar compartment membrane</location>
        <topology evidence="2">Single-pass type II membrane protein</topology>
    </subcellularLocation>
</comment>
<dbReference type="GO" id="GO:0046461">
    <property type="term" value="P:neutral lipid catabolic process"/>
    <property type="evidence" value="ECO:0007669"/>
    <property type="project" value="TreeGrafter"/>
</dbReference>
<keyword evidence="16" id="KW-0443">Lipid metabolism</keyword>
<gene>
    <name evidence="22" type="ORF">BGW36DRAFT_387933</name>
</gene>
<evidence type="ECO:0000313" key="23">
    <source>
        <dbReference type="Proteomes" id="UP001201262"/>
    </source>
</evidence>
<dbReference type="Proteomes" id="UP001201262">
    <property type="component" value="Unassembled WGS sequence"/>
</dbReference>
<keyword evidence="23" id="KW-1185">Reference proteome</keyword>
<dbReference type="InterPro" id="IPR029058">
    <property type="entry name" value="AB_hydrolase_fold"/>
</dbReference>
<dbReference type="GO" id="GO:0004620">
    <property type="term" value="F:phospholipase activity"/>
    <property type="evidence" value="ECO:0007669"/>
    <property type="project" value="TreeGrafter"/>
</dbReference>
<evidence type="ECO:0000256" key="11">
    <source>
        <dbReference type="ARBA" id="ARBA00022801"/>
    </source>
</evidence>
<keyword evidence="11" id="KW-0378">Hydrolase</keyword>
<evidence type="ECO:0000256" key="4">
    <source>
        <dbReference type="ARBA" id="ARBA00010701"/>
    </source>
</evidence>
<evidence type="ECO:0000256" key="16">
    <source>
        <dbReference type="ARBA" id="ARBA00023098"/>
    </source>
</evidence>
<dbReference type="SUPFAM" id="SSF53474">
    <property type="entry name" value="alpha/beta-Hydrolases"/>
    <property type="match status" value="1"/>
</dbReference>
<comment type="caution">
    <text evidence="22">The sequence shown here is derived from an EMBL/GenBank/DDBJ whole genome shotgun (WGS) entry which is preliminary data.</text>
</comment>
<evidence type="ECO:0000256" key="19">
    <source>
        <dbReference type="ARBA" id="ARBA00024663"/>
    </source>
</evidence>
<accession>A0AAD4KM19</accession>
<evidence type="ECO:0000256" key="12">
    <source>
        <dbReference type="ARBA" id="ARBA00022963"/>
    </source>
</evidence>
<name>A0AAD4KM19_9EURO</name>
<dbReference type="RefSeq" id="XP_046067337.1">
    <property type="nucleotide sequence ID" value="XM_046217182.1"/>
</dbReference>
<evidence type="ECO:0000256" key="3">
    <source>
        <dbReference type="ARBA" id="ARBA00004343"/>
    </source>
</evidence>
<keyword evidence="12" id="KW-0442">Lipid degradation</keyword>
<dbReference type="EC" id="3.1.1.3" evidence="6"/>
<evidence type="ECO:0000256" key="2">
    <source>
        <dbReference type="ARBA" id="ARBA00004270"/>
    </source>
</evidence>
<proteinExistence type="inferred from homology"/>
<dbReference type="GO" id="GO:0004806">
    <property type="term" value="F:triacylglycerol lipase activity"/>
    <property type="evidence" value="ECO:0007669"/>
    <property type="project" value="UniProtKB-EC"/>
</dbReference>
<evidence type="ECO:0000256" key="1">
    <source>
        <dbReference type="ARBA" id="ARBA00001024"/>
    </source>
</evidence>
<dbReference type="Gene3D" id="3.40.50.1820">
    <property type="entry name" value="alpha/beta hydrolase"/>
    <property type="match status" value="1"/>
</dbReference>
<keyword evidence="9" id="KW-0812">Transmembrane</keyword>
<evidence type="ECO:0000256" key="14">
    <source>
        <dbReference type="ARBA" id="ARBA00022989"/>
    </source>
</evidence>
<organism evidence="22 23">
    <name type="scientific">Talaromyces proteolyticus</name>
    <dbReference type="NCBI Taxonomy" id="1131652"/>
    <lineage>
        <taxon>Eukaryota</taxon>
        <taxon>Fungi</taxon>
        <taxon>Dikarya</taxon>
        <taxon>Ascomycota</taxon>
        <taxon>Pezizomycotina</taxon>
        <taxon>Eurotiomycetes</taxon>
        <taxon>Eurotiomycetidae</taxon>
        <taxon>Eurotiales</taxon>
        <taxon>Trichocomaceae</taxon>
        <taxon>Talaromyces</taxon>
        <taxon>Talaromyces sect. Bacilispori</taxon>
    </lineage>
</organism>
<keyword evidence="14" id="KW-1133">Transmembrane helix</keyword>
<evidence type="ECO:0000313" key="22">
    <source>
        <dbReference type="EMBL" id="KAH8691245.1"/>
    </source>
</evidence>
<evidence type="ECO:0000256" key="6">
    <source>
        <dbReference type="ARBA" id="ARBA00013279"/>
    </source>
</evidence>
<dbReference type="InterPro" id="IPR050805">
    <property type="entry name" value="ATG15_Lipase"/>
</dbReference>
<evidence type="ECO:0000256" key="18">
    <source>
        <dbReference type="ARBA" id="ARBA00023180"/>
    </source>
</evidence>
<keyword evidence="15" id="KW-0072">Autophagy</keyword>
<evidence type="ECO:0000259" key="21">
    <source>
        <dbReference type="Pfam" id="PF01764"/>
    </source>
</evidence>
<comment type="subunit">
    <text evidence="5">Binds to both phosphatidylinositol (PI) and phosphatidylinositol 3,5-bisphosphate (PIP2).</text>
</comment>
<dbReference type="GO" id="GO:0034496">
    <property type="term" value="P:multivesicular body membrane disassembly"/>
    <property type="evidence" value="ECO:0007669"/>
    <property type="project" value="TreeGrafter"/>
</dbReference>
<keyword evidence="18" id="KW-0325">Glycoprotein</keyword>
<protein>
    <recommendedName>
        <fullName evidence="7">Putative lipase ATG15</fullName>
        <ecNumber evidence="6">3.1.1.3</ecNumber>
    </recommendedName>
    <alternativeName>
        <fullName evidence="20">Autophagy-related protein 15</fullName>
    </alternativeName>
    <alternativeName>
        <fullName evidence="8">Putative lipase atg15</fullName>
    </alternativeName>
</protein>
<comment type="similarity">
    <text evidence="4">Belongs to the AB hydrolase superfamily. Lipase family.</text>
</comment>
<evidence type="ECO:0000256" key="9">
    <source>
        <dbReference type="ARBA" id="ARBA00022692"/>
    </source>
</evidence>
<feature type="domain" description="Fungal lipase-type" evidence="21">
    <location>
        <begin position="318"/>
        <end position="348"/>
    </location>
</feature>
<comment type="function">
    <text evidence="19">Lipase which is essential for lysis of subvacuolar cytoplasm to vacuole targeted bodies and intravacuolar autophagic bodies. Involved in the lysis of intravacuolar multivesicular body (MVB) vesicles. The intravacuolar membrane disintegration by ATG15 is critical to life span extension.</text>
</comment>
<dbReference type="EMBL" id="JAJTJA010000012">
    <property type="protein sequence ID" value="KAH8691245.1"/>
    <property type="molecule type" value="Genomic_DNA"/>
</dbReference>